<sequence>MSSNDTSIRQLQLATEYIAIAIGFPILIAGIIGNFLNILVFLTLGNYKTNASSFYMLAKSIFDLSALIFGLIGHILIQGFRSSAMTSETWCRIRVPLLYISSLSSYTCLCLQSIDSFLCSSRNAVLRQQSTVQRGRYLILGFLFLWFCNECPYYFMQQLSIIPNWRCQTTNTLYAQYRSYFTILTLSVIAPIVITSLFGYLSYRNLRLSNLNRQPTVSNFSRQMISMTLLAILIVVIFQLPYTIAQLYFTATANYSKSIYRQTQEQLANVFFFIYTYNACVSSFYAYCIASQRFRQQVVQVLKQLKTIFQRRNQVLPFIETGQACFACTFRESIADTESWRTLSTEQALKFIHECGFARWASPVDKFISNASRLIKIGLYDRPELTTWYKDRVVLAGDAAHATSPHLGQGANQAMEDAYYLVKFWKTNTSNHMKAFEDYTQLRKERTSRLVTAARRQGEARVCIEPEECQKRNEMLSKGINLNDISWIYDIQL</sequence>
<keyword evidence="2" id="KW-0285">Flavoprotein</keyword>
<evidence type="ECO:0000256" key="6">
    <source>
        <dbReference type="ARBA" id="ARBA00023002"/>
    </source>
</evidence>
<dbReference type="Pfam" id="PF00001">
    <property type="entry name" value="7tm_1"/>
    <property type="match status" value="1"/>
</dbReference>
<evidence type="ECO:0000256" key="8">
    <source>
        <dbReference type="SAM" id="Phobius"/>
    </source>
</evidence>
<evidence type="ECO:0000313" key="10">
    <source>
        <dbReference type="EMBL" id="CAF0902747.1"/>
    </source>
</evidence>
<dbReference type="PRINTS" id="PR00420">
    <property type="entry name" value="RNGMNOXGNASE"/>
</dbReference>
<dbReference type="GO" id="GO:0016491">
    <property type="term" value="F:oxidoreductase activity"/>
    <property type="evidence" value="ECO:0007669"/>
    <property type="project" value="UniProtKB-KW"/>
</dbReference>
<gene>
    <name evidence="10" type="ORF">JYZ213_LOCUS10644</name>
</gene>
<name>A0A813ZSS6_9BILA</name>
<dbReference type="EMBL" id="CAJNOG010000078">
    <property type="protein sequence ID" value="CAF0902747.1"/>
    <property type="molecule type" value="Genomic_DNA"/>
</dbReference>
<evidence type="ECO:0000256" key="4">
    <source>
        <dbReference type="ARBA" id="ARBA00022827"/>
    </source>
</evidence>
<keyword evidence="5 8" id="KW-1133">Transmembrane helix</keyword>
<reference evidence="10" key="1">
    <citation type="submission" date="2021-02" db="EMBL/GenBank/DDBJ databases">
        <authorList>
            <person name="Nowell W R."/>
        </authorList>
    </citation>
    <scope>NUCLEOTIDE SEQUENCE</scope>
</reference>
<dbReference type="Pfam" id="PF01494">
    <property type="entry name" value="FAD_binding_3"/>
    <property type="match status" value="1"/>
</dbReference>
<evidence type="ECO:0000256" key="2">
    <source>
        <dbReference type="ARBA" id="ARBA00022630"/>
    </source>
</evidence>
<dbReference type="InterPro" id="IPR036188">
    <property type="entry name" value="FAD/NAD-bd_sf"/>
</dbReference>
<proteinExistence type="predicted"/>
<keyword evidence="6" id="KW-0560">Oxidoreductase</keyword>
<dbReference type="Gene3D" id="1.20.1070.10">
    <property type="entry name" value="Rhodopsin 7-helix transmembrane proteins"/>
    <property type="match status" value="1"/>
</dbReference>
<protein>
    <recommendedName>
        <fullName evidence="9">G-protein coupled receptors family 1 profile domain-containing protein</fullName>
    </recommendedName>
</protein>
<evidence type="ECO:0000256" key="7">
    <source>
        <dbReference type="ARBA" id="ARBA00023136"/>
    </source>
</evidence>
<comment type="subcellular location">
    <subcellularLocation>
        <location evidence="1">Membrane</location>
    </subcellularLocation>
</comment>
<dbReference type="InterPro" id="IPR002938">
    <property type="entry name" value="FAD-bd"/>
</dbReference>
<feature type="transmembrane region" description="Helical" evidence="8">
    <location>
        <begin position="17"/>
        <end position="42"/>
    </location>
</feature>
<dbReference type="InterPro" id="IPR000276">
    <property type="entry name" value="GPCR_Rhodpsn"/>
</dbReference>
<dbReference type="GO" id="GO:0004930">
    <property type="term" value="F:G protein-coupled receptor activity"/>
    <property type="evidence" value="ECO:0007669"/>
    <property type="project" value="InterPro"/>
</dbReference>
<feature type="domain" description="G-protein coupled receptors family 1 profile" evidence="9">
    <location>
        <begin position="33"/>
        <end position="286"/>
    </location>
</feature>
<dbReference type="GO" id="GO:0044550">
    <property type="term" value="P:secondary metabolite biosynthetic process"/>
    <property type="evidence" value="ECO:0007669"/>
    <property type="project" value="TreeGrafter"/>
</dbReference>
<feature type="transmembrane region" description="Helical" evidence="8">
    <location>
        <begin position="54"/>
        <end position="77"/>
    </location>
</feature>
<dbReference type="GO" id="GO:0071949">
    <property type="term" value="F:FAD binding"/>
    <property type="evidence" value="ECO:0007669"/>
    <property type="project" value="InterPro"/>
</dbReference>
<dbReference type="Proteomes" id="UP000663845">
    <property type="component" value="Unassembled WGS sequence"/>
</dbReference>
<accession>A0A813ZSS6</accession>
<keyword evidence="3 8" id="KW-0812">Transmembrane</keyword>
<keyword evidence="7 8" id="KW-0472">Membrane</keyword>
<keyword evidence="4" id="KW-0274">FAD</keyword>
<feature type="transmembrane region" description="Helical" evidence="8">
    <location>
        <begin position="137"/>
        <end position="156"/>
    </location>
</feature>
<organism evidence="10 11">
    <name type="scientific">Adineta steineri</name>
    <dbReference type="NCBI Taxonomy" id="433720"/>
    <lineage>
        <taxon>Eukaryota</taxon>
        <taxon>Metazoa</taxon>
        <taxon>Spiralia</taxon>
        <taxon>Gnathifera</taxon>
        <taxon>Rotifera</taxon>
        <taxon>Eurotatoria</taxon>
        <taxon>Bdelloidea</taxon>
        <taxon>Adinetida</taxon>
        <taxon>Adinetidae</taxon>
        <taxon>Adineta</taxon>
    </lineage>
</organism>
<dbReference type="PANTHER" id="PTHR46720:SF3">
    <property type="entry name" value="FAD-BINDING DOMAIN-CONTAINING PROTEIN-RELATED"/>
    <property type="match status" value="1"/>
</dbReference>
<dbReference type="InterPro" id="IPR051104">
    <property type="entry name" value="FAD_monoxygenase"/>
</dbReference>
<evidence type="ECO:0000256" key="1">
    <source>
        <dbReference type="ARBA" id="ARBA00004370"/>
    </source>
</evidence>
<comment type="caution">
    <text evidence="10">The sequence shown here is derived from an EMBL/GenBank/DDBJ whole genome shotgun (WGS) entry which is preliminary data.</text>
</comment>
<evidence type="ECO:0000259" key="9">
    <source>
        <dbReference type="PROSITE" id="PS50262"/>
    </source>
</evidence>
<dbReference type="GO" id="GO:0016020">
    <property type="term" value="C:membrane"/>
    <property type="evidence" value="ECO:0007669"/>
    <property type="project" value="UniProtKB-SubCell"/>
</dbReference>
<evidence type="ECO:0000313" key="11">
    <source>
        <dbReference type="Proteomes" id="UP000663845"/>
    </source>
</evidence>
<evidence type="ECO:0000256" key="3">
    <source>
        <dbReference type="ARBA" id="ARBA00022692"/>
    </source>
</evidence>
<feature type="transmembrane region" description="Helical" evidence="8">
    <location>
        <begin position="180"/>
        <end position="203"/>
    </location>
</feature>
<dbReference type="AlphaFoldDB" id="A0A813ZSS6"/>
<dbReference type="SUPFAM" id="SSF51905">
    <property type="entry name" value="FAD/NAD(P)-binding domain"/>
    <property type="match status" value="1"/>
</dbReference>
<dbReference type="PANTHER" id="PTHR46720">
    <property type="entry name" value="HYDROXYLASE, PUTATIVE (AFU_ORTHOLOGUE AFUA_3G01460)-RELATED"/>
    <property type="match status" value="1"/>
</dbReference>
<dbReference type="PROSITE" id="PS50262">
    <property type="entry name" value="G_PROTEIN_RECEP_F1_2"/>
    <property type="match status" value="1"/>
</dbReference>
<feature type="transmembrane region" description="Helical" evidence="8">
    <location>
        <begin position="269"/>
        <end position="290"/>
    </location>
</feature>
<feature type="transmembrane region" description="Helical" evidence="8">
    <location>
        <begin position="224"/>
        <end position="249"/>
    </location>
</feature>
<dbReference type="Gene3D" id="3.50.50.60">
    <property type="entry name" value="FAD/NAD(P)-binding domain"/>
    <property type="match status" value="1"/>
</dbReference>
<dbReference type="InterPro" id="IPR017452">
    <property type="entry name" value="GPCR_Rhodpsn_7TM"/>
</dbReference>
<dbReference type="SUPFAM" id="SSF81321">
    <property type="entry name" value="Family A G protein-coupled receptor-like"/>
    <property type="match status" value="1"/>
</dbReference>
<evidence type="ECO:0000256" key="5">
    <source>
        <dbReference type="ARBA" id="ARBA00022989"/>
    </source>
</evidence>